<dbReference type="InterPro" id="IPR036390">
    <property type="entry name" value="WH_DNA-bd_sf"/>
</dbReference>
<gene>
    <name evidence="2" type="ORF">F8566_41185</name>
</gene>
<name>A0A6H9YP05_9ACTN</name>
<protein>
    <submittedName>
        <fullName evidence="2">MarR family transcriptional regulator</fullName>
    </submittedName>
</protein>
<dbReference type="InterPro" id="IPR011991">
    <property type="entry name" value="ArsR-like_HTH"/>
</dbReference>
<comment type="caution">
    <text evidence="2">The sequence shown here is derived from an EMBL/GenBank/DDBJ whole genome shotgun (WGS) entry which is preliminary data.</text>
</comment>
<dbReference type="Gene3D" id="1.10.10.10">
    <property type="entry name" value="Winged helix-like DNA-binding domain superfamily/Winged helix DNA-binding domain"/>
    <property type="match status" value="2"/>
</dbReference>
<dbReference type="Proteomes" id="UP000468735">
    <property type="component" value="Unassembled WGS sequence"/>
</dbReference>
<dbReference type="PANTHER" id="PTHR33164">
    <property type="entry name" value="TRANSCRIPTIONAL REGULATOR, MARR FAMILY"/>
    <property type="match status" value="1"/>
</dbReference>
<keyword evidence="3" id="KW-1185">Reference proteome</keyword>
<dbReference type="GO" id="GO:0003700">
    <property type="term" value="F:DNA-binding transcription factor activity"/>
    <property type="evidence" value="ECO:0007669"/>
    <property type="project" value="InterPro"/>
</dbReference>
<evidence type="ECO:0000313" key="2">
    <source>
        <dbReference type="EMBL" id="KAB2341640.1"/>
    </source>
</evidence>
<accession>A0A6H9YP05</accession>
<proteinExistence type="predicted"/>
<organism evidence="2 3">
    <name type="scientific">Actinomadura rudentiformis</name>
    <dbReference type="NCBI Taxonomy" id="359158"/>
    <lineage>
        <taxon>Bacteria</taxon>
        <taxon>Bacillati</taxon>
        <taxon>Actinomycetota</taxon>
        <taxon>Actinomycetes</taxon>
        <taxon>Streptosporangiales</taxon>
        <taxon>Thermomonosporaceae</taxon>
        <taxon>Actinomadura</taxon>
    </lineage>
</organism>
<dbReference type="PROSITE" id="PS50995">
    <property type="entry name" value="HTH_MARR_2"/>
    <property type="match status" value="1"/>
</dbReference>
<feature type="domain" description="HTH marR-type" evidence="1">
    <location>
        <begin position="144"/>
        <end position="280"/>
    </location>
</feature>
<dbReference type="CDD" id="cd00090">
    <property type="entry name" value="HTH_ARSR"/>
    <property type="match status" value="1"/>
</dbReference>
<dbReference type="PANTHER" id="PTHR33164:SF94">
    <property type="entry name" value="TRANSCRIPTIONAL REGULATORY PROTEIN-RELATED"/>
    <property type="match status" value="1"/>
</dbReference>
<reference evidence="2 3" key="1">
    <citation type="submission" date="2019-09" db="EMBL/GenBank/DDBJ databases">
        <title>Actinomadura physcomitrii sp. nov., a novel actinomycete isolated from moss [Physcomitrium sphaericum (Ludw) Fuernr].</title>
        <authorList>
            <person name="Zhuang X."/>
            <person name="Liu C."/>
        </authorList>
    </citation>
    <scope>NUCLEOTIDE SEQUENCE [LARGE SCALE GENOMIC DNA]</scope>
    <source>
        <strain evidence="2 3">HMC1</strain>
    </source>
</reference>
<dbReference type="SUPFAM" id="SSF46785">
    <property type="entry name" value="Winged helix' DNA-binding domain"/>
    <property type="match status" value="2"/>
</dbReference>
<evidence type="ECO:0000313" key="3">
    <source>
        <dbReference type="Proteomes" id="UP000468735"/>
    </source>
</evidence>
<dbReference type="InterPro" id="IPR036388">
    <property type="entry name" value="WH-like_DNA-bd_sf"/>
</dbReference>
<dbReference type="SMART" id="SM00347">
    <property type="entry name" value="HTH_MARR"/>
    <property type="match status" value="2"/>
</dbReference>
<dbReference type="Pfam" id="PF12802">
    <property type="entry name" value="MarR_2"/>
    <property type="match status" value="2"/>
</dbReference>
<dbReference type="EMBL" id="WBMT01000025">
    <property type="protein sequence ID" value="KAB2341640.1"/>
    <property type="molecule type" value="Genomic_DNA"/>
</dbReference>
<evidence type="ECO:0000259" key="1">
    <source>
        <dbReference type="PROSITE" id="PS50995"/>
    </source>
</evidence>
<dbReference type="InterPro" id="IPR000835">
    <property type="entry name" value="HTH_MarR-typ"/>
</dbReference>
<dbReference type="OrthoDB" id="3239785at2"/>
<dbReference type="AlphaFoldDB" id="A0A6H9YP05"/>
<dbReference type="GO" id="GO:0006950">
    <property type="term" value="P:response to stress"/>
    <property type="evidence" value="ECO:0007669"/>
    <property type="project" value="TreeGrafter"/>
</dbReference>
<dbReference type="InterPro" id="IPR039422">
    <property type="entry name" value="MarR/SlyA-like"/>
</dbReference>
<sequence>MRAATGIELPPSDLRFVELLSGREPVPTSTVAKELGIDLAQASRQAGQLAAAGHIVRETDPADRRRVLVKLSEPTGRVLDQWLVDWSRDYLVAVEHWSQEDIAATADWFALVHNRLVEALPDRPRSAAADRWVELAGIDHDAETRFFARTMIGMVTWVGQSRGYNDLLELLDLPIRQQEYFTLQVIRHSGPLSIADIAERLAIDPSQASKRLRQLTDLRLVDRAVDGFDRRSSLIRVSRKGATVLAKVADLQMTAFEGLTEGISAEDRQRWTPLVQAYVSQLFSRRIGADGVIRPTDPELFSPQRPRPRRP</sequence>